<evidence type="ECO:0000313" key="2">
    <source>
        <dbReference type="EMBL" id="MCV2871008.1"/>
    </source>
</evidence>
<evidence type="ECO:0000313" key="3">
    <source>
        <dbReference type="Proteomes" id="UP001652564"/>
    </source>
</evidence>
<feature type="transmembrane region" description="Helical" evidence="1">
    <location>
        <begin position="29"/>
        <end position="51"/>
    </location>
</feature>
<keyword evidence="1" id="KW-1133">Transmembrane helix</keyword>
<proteinExistence type="predicted"/>
<protein>
    <recommendedName>
        <fullName evidence="4">Major facilitator superfamily (MFS) profile domain-containing protein</fullName>
    </recommendedName>
</protein>
<reference evidence="2 3" key="1">
    <citation type="submission" date="2022-10" db="EMBL/GenBank/DDBJ databases">
        <title>Defluviimonas sp. nov., isolated from ocean surface sediments.</title>
        <authorList>
            <person name="He W."/>
            <person name="Wang L."/>
            <person name="Zhang D.-F."/>
        </authorList>
    </citation>
    <scope>NUCLEOTIDE SEQUENCE [LARGE SCALE GENOMIC DNA]</scope>
    <source>
        <strain evidence="2 3">WL0050</strain>
    </source>
</reference>
<name>A0ABT2ZIZ4_9RHOB</name>
<dbReference type="Proteomes" id="UP001652564">
    <property type="component" value="Unassembled WGS sequence"/>
</dbReference>
<keyword evidence="3" id="KW-1185">Reference proteome</keyword>
<keyword evidence="1" id="KW-0812">Transmembrane</keyword>
<comment type="caution">
    <text evidence="2">The sequence shown here is derived from an EMBL/GenBank/DDBJ whole genome shotgun (WGS) entry which is preliminary data.</text>
</comment>
<evidence type="ECO:0000256" key="1">
    <source>
        <dbReference type="SAM" id="Phobius"/>
    </source>
</evidence>
<dbReference type="EMBL" id="JAOWKZ010000001">
    <property type="protein sequence ID" value="MCV2871008.1"/>
    <property type="molecule type" value="Genomic_DNA"/>
</dbReference>
<evidence type="ECO:0008006" key="4">
    <source>
        <dbReference type="Google" id="ProtNLM"/>
    </source>
</evidence>
<sequence>MMIFSLLGPLIASVLYVIVFQKAGFRGAILAVCAAPVLGALLGRALFGAFYGGGGMAFAFLIPTVLSLAPLLVLAFMAWPPVAPSATRTSTENT</sequence>
<accession>A0ABT2ZIZ4</accession>
<keyword evidence="1" id="KW-0472">Membrane</keyword>
<organism evidence="2 3">
    <name type="scientific">Albidovulum litorale</name>
    <dbReference type="NCBI Taxonomy" id="2984134"/>
    <lineage>
        <taxon>Bacteria</taxon>
        <taxon>Pseudomonadati</taxon>
        <taxon>Pseudomonadota</taxon>
        <taxon>Alphaproteobacteria</taxon>
        <taxon>Rhodobacterales</taxon>
        <taxon>Paracoccaceae</taxon>
        <taxon>Albidovulum</taxon>
    </lineage>
</organism>
<dbReference type="RefSeq" id="WP_263738201.1">
    <property type="nucleotide sequence ID" value="NZ_JAOWKZ010000001.1"/>
</dbReference>
<feature type="transmembrane region" description="Helical" evidence="1">
    <location>
        <begin position="58"/>
        <end position="79"/>
    </location>
</feature>
<gene>
    <name evidence="2" type="ORF">OEZ71_01735</name>
</gene>